<dbReference type="Proteomes" id="UP001470230">
    <property type="component" value="Unassembled WGS sequence"/>
</dbReference>
<sequence>MSGEVIMMSINEGFFFWRAFKISENCTIKYEQLYSIFAKELEQWAKKNNKISFLNFTHIYQRNASLYIYSDTDVNQKKAVTNIAEEVTLNSEILVRFNTACFNNYKPNFSFLQTKKRMFPTLSKSEANEAIIKGDRVANTSAKTALKFYKCALKYSVFKYAKALYKQKKWRQFSPLIDLLKEENPQNAEVSLMIAKFYEFYDDNVRSIQAYKEALIFSDSPSLLIECSKLYMNTDKYLSSLLLNRSINCDSTNPNVIIRSMIELINNKKYDDVFSIAFRTQKSIKFLAKSFKKNDELSKNFINFFKNLDISSNSLLSEGLSLISILYKNGAVFESLYICQTIFEHNFFLKNNEKDKPQATSKNATYEETISKGNQMNMTDINGLGVSHQPKDPSKKNQSQDCSSFFVDPFIARMYFAILINEGLYKRFVETSVNFISKLYIANDTDAFEFFRLHGFFEEYLRIVSCKQNTASANQALANQPGQVNSKMNKLNQAIVNQSAISQNIVDTNININFDIHNITSRQLAILDCVCAMSIFLFLIGTCNEISSFSSINSAVVKTKRDLPFWQIRFMYLVLHPILDSLPSIDLSQPTLMLIGDETSLMTSYQSMTVAQSPNYDNLDQTDDINTSPKSKRGHKDKKSSQKEIYLLVPNIIMDLSIWKLRKGHKCGQKSSFWSRILSFDETRLIVLELGNIDCEFEIPMLIKKNRYSSVGKTIEAILNIYFEVIEKIKTKLPNVNVVIHPVIPTSSLSSPIVFEFNKRLKIKCYDRQIQFIDLFSSNGPLDVFISEKSFVKYLACLRKGLLLHDFSFDY</sequence>
<protein>
    <submittedName>
        <fullName evidence="2">Uncharacterized protein</fullName>
    </submittedName>
</protein>
<feature type="region of interest" description="Disordered" evidence="1">
    <location>
        <begin position="614"/>
        <end position="639"/>
    </location>
</feature>
<dbReference type="Gene3D" id="1.25.40.10">
    <property type="entry name" value="Tetratricopeptide repeat domain"/>
    <property type="match status" value="1"/>
</dbReference>
<organism evidence="2 3">
    <name type="scientific">Tritrichomonas musculus</name>
    <dbReference type="NCBI Taxonomy" id="1915356"/>
    <lineage>
        <taxon>Eukaryota</taxon>
        <taxon>Metamonada</taxon>
        <taxon>Parabasalia</taxon>
        <taxon>Tritrichomonadida</taxon>
        <taxon>Tritrichomonadidae</taxon>
        <taxon>Tritrichomonas</taxon>
    </lineage>
</organism>
<dbReference type="InterPro" id="IPR011990">
    <property type="entry name" value="TPR-like_helical_dom_sf"/>
</dbReference>
<evidence type="ECO:0000256" key="1">
    <source>
        <dbReference type="SAM" id="MobiDB-lite"/>
    </source>
</evidence>
<evidence type="ECO:0000313" key="2">
    <source>
        <dbReference type="EMBL" id="KAK8900364.1"/>
    </source>
</evidence>
<dbReference type="EMBL" id="JAPFFF010000001">
    <property type="protein sequence ID" value="KAK8900364.1"/>
    <property type="molecule type" value="Genomic_DNA"/>
</dbReference>
<comment type="caution">
    <text evidence="2">The sequence shown here is derived from an EMBL/GenBank/DDBJ whole genome shotgun (WGS) entry which is preliminary data.</text>
</comment>
<dbReference type="SUPFAM" id="SSF52266">
    <property type="entry name" value="SGNH hydrolase"/>
    <property type="match status" value="1"/>
</dbReference>
<reference evidence="2 3" key="1">
    <citation type="submission" date="2024-04" db="EMBL/GenBank/DDBJ databases">
        <title>Tritrichomonas musculus Genome.</title>
        <authorList>
            <person name="Alves-Ferreira E."/>
            <person name="Grigg M."/>
            <person name="Lorenzi H."/>
            <person name="Galac M."/>
        </authorList>
    </citation>
    <scope>NUCLEOTIDE SEQUENCE [LARGE SCALE GENOMIC DNA]</scope>
    <source>
        <strain evidence="2 3">EAF2021</strain>
    </source>
</reference>
<feature type="compositionally biased region" description="Polar residues" evidence="1">
    <location>
        <begin position="614"/>
        <end position="629"/>
    </location>
</feature>
<name>A0ABR2LAP1_9EUKA</name>
<keyword evidence="3" id="KW-1185">Reference proteome</keyword>
<evidence type="ECO:0000313" key="3">
    <source>
        <dbReference type="Proteomes" id="UP001470230"/>
    </source>
</evidence>
<accession>A0ABR2LAP1</accession>
<gene>
    <name evidence="2" type="ORF">M9Y10_002691</name>
</gene>
<proteinExistence type="predicted"/>